<evidence type="ECO:0000256" key="3">
    <source>
        <dbReference type="SAM" id="MobiDB-lite"/>
    </source>
</evidence>
<dbReference type="Gene3D" id="1.10.4080.10">
    <property type="entry name" value="ADP-ribosylation/Crystallin J1"/>
    <property type="match status" value="1"/>
</dbReference>
<keyword evidence="5" id="KW-1185">Reference proteome</keyword>
<accession>A0ABN1VTF0</accession>
<dbReference type="EMBL" id="BAAALF010000010">
    <property type="protein sequence ID" value="GAA1222564.1"/>
    <property type="molecule type" value="Genomic_DNA"/>
</dbReference>
<dbReference type="SUPFAM" id="SSF101478">
    <property type="entry name" value="ADP-ribosylglycohydrolase"/>
    <property type="match status" value="1"/>
</dbReference>
<sequence>MIKYQVRAAGAVIGSAVDDALGAPFEFGPAGAFSARFPVPRAGEAPRGEAPARTEMAGGGGWEAGEATDDTQMAVLVADSLLARDGLDLPDVFARFRRWAASEPKDIGLQTEDVLTNGMARPLDGAAPRPDARPGRPRAAPAGPARPGRPARRPVGRGPSLSRGSRWGGGLARGCERRVRVVFADVRNCGRWC</sequence>
<evidence type="ECO:0000313" key="5">
    <source>
        <dbReference type="Proteomes" id="UP001500037"/>
    </source>
</evidence>
<dbReference type="InterPro" id="IPR036705">
    <property type="entry name" value="Ribosyl_crysJ1_sf"/>
</dbReference>
<feature type="compositionally biased region" description="Low complexity" evidence="3">
    <location>
        <begin position="120"/>
        <end position="129"/>
    </location>
</feature>
<evidence type="ECO:0000313" key="4">
    <source>
        <dbReference type="EMBL" id="GAA1222564.1"/>
    </source>
</evidence>
<evidence type="ECO:0008006" key="6">
    <source>
        <dbReference type="Google" id="ProtNLM"/>
    </source>
</evidence>
<organism evidence="4 5">
    <name type="scientific">Kitasatospora nipponensis</name>
    <dbReference type="NCBI Taxonomy" id="258049"/>
    <lineage>
        <taxon>Bacteria</taxon>
        <taxon>Bacillati</taxon>
        <taxon>Actinomycetota</taxon>
        <taxon>Actinomycetes</taxon>
        <taxon>Kitasatosporales</taxon>
        <taxon>Streptomycetaceae</taxon>
        <taxon>Kitasatospora</taxon>
    </lineage>
</organism>
<proteinExistence type="inferred from homology"/>
<dbReference type="InterPro" id="IPR050792">
    <property type="entry name" value="ADP-ribosylglycohydrolase"/>
</dbReference>
<dbReference type="InterPro" id="IPR005502">
    <property type="entry name" value="Ribosyl_crysJ1"/>
</dbReference>
<dbReference type="PANTHER" id="PTHR16222:SF24">
    <property type="entry name" value="ADP-RIBOSYLHYDROLASE ARH3"/>
    <property type="match status" value="1"/>
</dbReference>
<comment type="caution">
    <text evidence="4">The sequence shown here is derived from an EMBL/GenBank/DDBJ whole genome shotgun (WGS) entry which is preliminary data.</text>
</comment>
<dbReference type="Proteomes" id="UP001500037">
    <property type="component" value="Unassembled WGS sequence"/>
</dbReference>
<dbReference type="PANTHER" id="PTHR16222">
    <property type="entry name" value="ADP-RIBOSYLGLYCOHYDROLASE"/>
    <property type="match status" value="1"/>
</dbReference>
<evidence type="ECO:0000256" key="1">
    <source>
        <dbReference type="ARBA" id="ARBA00010702"/>
    </source>
</evidence>
<feature type="compositionally biased region" description="Low complexity" evidence="3">
    <location>
        <begin position="156"/>
        <end position="165"/>
    </location>
</feature>
<gene>
    <name evidence="4" type="ORF">GCM10009665_11000</name>
</gene>
<reference evidence="4 5" key="1">
    <citation type="journal article" date="2019" name="Int. J. Syst. Evol. Microbiol.">
        <title>The Global Catalogue of Microorganisms (GCM) 10K type strain sequencing project: providing services to taxonomists for standard genome sequencing and annotation.</title>
        <authorList>
            <consortium name="The Broad Institute Genomics Platform"/>
            <consortium name="The Broad Institute Genome Sequencing Center for Infectious Disease"/>
            <person name="Wu L."/>
            <person name="Ma J."/>
        </authorList>
    </citation>
    <scope>NUCLEOTIDE SEQUENCE [LARGE SCALE GENOMIC DNA]</scope>
    <source>
        <strain evidence="4 5">JCM 13004</strain>
    </source>
</reference>
<protein>
    <recommendedName>
        <fullName evidence="6">ADP-ribosylglycohydrolase</fullName>
    </recommendedName>
</protein>
<feature type="region of interest" description="Disordered" evidence="3">
    <location>
        <begin position="119"/>
        <end position="171"/>
    </location>
</feature>
<feature type="compositionally biased region" description="Low complexity" evidence="3">
    <location>
        <begin position="137"/>
        <end position="148"/>
    </location>
</feature>
<dbReference type="Pfam" id="PF03747">
    <property type="entry name" value="ADP_ribosyl_GH"/>
    <property type="match status" value="1"/>
</dbReference>
<keyword evidence="2" id="KW-0378">Hydrolase</keyword>
<evidence type="ECO:0000256" key="2">
    <source>
        <dbReference type="ARBA" id="ARBA00022801"/>
    </source>
</evidence>
<name>A0ABN1VTF0_9ACTN</name>
<comment type="similarity">
    <text evidence="1">Belongs to the ADP-ribosylglycohydrolase family.</text>
</comment>